<organism evidence="1 2">
    <name type="scientific">Piedraia hortae CBS 480.64</name>
    <dbReference type="NCBI Taxonomy" id="1314780"/>
    <lineage>
        <taxon>Eukaryota</taxon>
        <taxon>Fungi</taxon>
        <taxon>Dikarya</taxon>
        <taxon>Ascomycota</taxon>
        <taxon>Pezizomycotina</taxon>
        <taxon>Dothideomycetes</taxon>
        <taxon>Dothideomycetidae</taxon>
        <taxon>Capnodiales</taxon>
        <taxon>Piedraiaceae</taxon>
        <taxon>Piedraia</taxon>
    </lineage>
</organism>
<dbReference type="AlphaFoldDB" id="A0A6A7C9U8"/>
<keyword evidence="2" id="KW-1185">Reference proteome</keyword>
<dbReference type="Proteomes" id="UP000799421">
    <property type="component" value="Unassembled WGS sequence"/>
</dbReference>
<proteinExistence type="predicted"/>
<evidence type="ECO:0000313" key="2">
    <source>
        <dbReference type="Proteomes" id="UP000799421"/>
    </source>
</evidence>
<accession>A0A6A7C9U8</accession>
<evidence type="ECO:0000313" key="1">
    <source>
        <dbReference type="EMBL" id="KAF2863775.1"/>
    </source>
</evidence>
<dbReference type="EMBL" id="MU005959">
    <property type="protein sequence ID" value="KAF2863775.1"/>
    <property type="molecule type" value="Genomic_DNA"/>
</dbReference>
<gene>
    <name evidence="1" type="ORF">K470DRAFT_82290</name>
</gene>
<sequence length="150" mass="16354">MKSNNVKSISIAQNSFAEGQNHTSIICSSSSFHLSPSLRVLLRSCPPIVDMAYVTLLQALDAFPQCLVLPPTTPTLFRGQHFSEHHANGLIIMIASASRSCRHTSPRRQQLTCPAMSAVLCMGTFCAKEADVQPIADKHSLIARDIHEPS</sequence>
<protein>
    <submittedName>
        <fullName evidence="1">Uncharacterized protein</fullName>
    </submittedName>
</protein>
<reference evidence="1" key="1">
    <citation type="journal article" date="2020" name="Stud. Mycol.">
        <title>101 Dothideomycetes genomes: a test case for predicting lifestyles and emergence of pathogens.</title>
        <authorList>
            <person name="Haridas S."/>
            <person name="Albert R."/>
            <person name="Binder M."/>
            <person name="Bloem J."/>
            <person name="Labutti K."/>
            <person name="Salamov A."/>
            <person name="Andreopoulos B."/>
            <person name="Baker S."/>
            <person name="Barry K."/>
            <person name="Bills G."/>
            <person name="Bluhm B."/>
            <person name="Cannon C."/>
            <person name="Castanera R."/>
            <person name="Culley D."/>
            <person name="Daum C."/>
            <person name="Ezra D."/>
            <person name="Gonzalez J."/>
            <person name="Henrissat B."/>
            <person name="Kuo A."/>
            <person name="Liang C."/>
            <person name="Lipzen A."/>
            <person name="Lutzoni F."/>
            <person name="Magnuson J."/>
            <person name="Mondo S."/>
            <person name="Nolan M."/>
            <person name="Ohm R."/>
            <person name="Pangilinan J."/>
            <person name="Park H.-J."/>
            <person name="Ramirez L."/>
            <person name="Alfaro M."/>
            <person name="Sun H."/>
            <person name="Tritt A."/>
            <person name="Yoshinaga Y."/>
            <person name="Zwiers L.-H."/>
            <person name="Turgeon B."/>
            <person name="Goodwin S."/>
            <person name="Spatafora J."/>
            <person name="Crous P."/>
            <person name="Grigoriev I."/>
        </authorList>
    </citation>
    <scope>NUCLEOTIDE SEQUENCE</scope>
    <source>
        <strain evidence="1">CBS 480.64</strain>
    </source>
</reference>
<name>A0A6A7C9U8_9PEZI</name>